<dbReference type="EMBL" id="JRRC01516356">
    <property type="protein sequence ID" value="KHG08933.1"/>
    <property type="molecule type" value="Genomic_DNA"/>
</dbReference>
<dbReference type="AlphaFoldDB" id="A0A0B0N3B3"/>
<dbReference type="Proteomes" id="UP000032142">
    <property type="component" value="Unassembled WGS sequence"/>
</dbReference>
<proteinExistence type="predicted"/>
<evidence type="ECO:0000313" key="2">
    <source>
        <dbReference type="Proteomes" id="UP000032142"/>
    </source>
</evidence>
<reference evidence="2" key="1">
    <citation type="submission" date="2014-09" db="EMBL/GenBank/DDBJ databases">
        <authorList>
            <person name="Mudge J."/>
            <person name="Ramaraj T."/>
            <person name="Lindquist I.E."/>
            <person name="Bharti A.K."/>
            <person name="Sundararajan A."/>
            <person name="Cameron C.T."/>
            <person name="Woodward J.E."/>
            <person name="May G.D."/>
            <person name="Brubaker C."/>
            <person name="Broadhvest J."/>
            <person name="Wilkins T.A."/>
        </authorList>
    </citation>
    <scope>NUCLEOTIDE SEQUENCE</scope>
    <source>
        <strain evidence="2">cv. AKA8401</strain>
    </source>
</reference>
<comment type="caution">
    <text evidence="1">The sequence shown here is derived from an EMBL/GenBank/DDBJ whole genome shotgun (WGS) entry which is preliminary data.</text>
</comment>
<accession>A0A0B0N3B3</accession>
<sequence length="51" mass="5679">MKLKMTLFCPHGQTHGRVSRPCLTYGLAETRACVSVVCATRPRTRVYVLAV</sequence>
<organism evidence="1 2">
    <name type="scientific">Gossypium arboreum</name>
    <name type="common">Tree cotton</name>
    <name type="synonym">Gossypium nanking</name>
    <dbReference type="NCBI Taxonomy" id="29729"/>
    <lineage>
        <taxon>Eukaryota</taxon>
        <taxon>Viridiplantae</taxon>
        <taxon>Streptophyta</taxon>
        <taxon>Embryophyta</taxon>
        <taxon>Tracheophyta</taxon>
        <taxon>Spermatophyta</taxon>
        <taxon>Magnoliopsida</taxon>
        <taxon>eudicotyledons</taxon>
        <taxon>Gunneridae</taxon>
        <taxon>Pentapetalae</taxon>
        <taxon>rosids</taxon>
        <taxon>malvids</taxon>
        <taxon>Malvales</taxon>
        <taxon>Malvaceae</taxon>
        <taxon>Malvoideae</taxon>
        <taxon>Gossypium</taxon>
    </lineage>
</organism>
<evidence type="ECO:0000313" key="1">
    <source>
        <dbReference type="EMBL" id="KHG08933.1"/>
    </source>
</evidence>
<keyword evidence="2" id="KW-1185">Reference proteome</keyword>
<gene>
    <name evidence="1" type="ORF">F383_36121</name>
</gene>
<name>A0A0B0N3B3_GOSAR</name>
<protein>
    <submittedName>
        <fullName evidence="1">Glypican-5</fullName>
    </submittedName>
</protein>